<sequence>MAKGNCTETFMSAFLSNWLYTFILLVKNIGYIHPRIVNIALFIASGSLYPQPTVHSSDSKRKCSDLSNRNIPKYEGIHGSRPKLNIVRSGMPLDPFVPPTNGDSSYIKIPRIHVAMLATPIPTILIQSITPSPQVTNEIKEHFKSSPTEICRQKLNSMINRTIDRQDKLLIKIYEPSTKKVDNNVARAFDQAKTNKMSHTPFDGLPSFKGDIDNLYAIILQRGDITPL</sequence>
<evidence type="ECO:0000313" key="1">
    <source>
        <dbReference type="EMBL" id="KAJ8425177.1"/>
    </source>
</evidence>
<organism evidence="1 2">
    <name type="scientific">Carnegiea gigantea</name>
    <dbReference type="NCBI Taxonomy" id="171969"/>
    <lineage>
        <taxon>Eukaryota</taxon>
        <taxon>Viridiplantae</taxon>
        <taxon>Streptophyta</taxon>
        <taxon>Embryophyta</taxon>
        <taxon>Tracheophyta</taxon>
        <taxon>Spermatophyta</taxon>
        <taxon>Magnoliopsida</taxon>
        <taxon>eudicotyledons</taxon>
        <taxon>Gunneridae</taxon>
        <taxon>Pentapetalae</taxon>
        <taxon>Caryophyllales</taxon>
        <taxon>Cactineae</taxon>
        <taxon>Cactaceae</taxon>
        <taxon>Cactoideae</taxon>
        <taxon>Echinocereeae</taxon>
        <taxon>Carnegiea</taxon>
    </lineage>
</organism>
<keyword evidence="2" id="KW-1185">Reference proteome</keyword>
<dbReference type="EMBL" id="JAKOGI010001525">
    <property type="protein sequence ID" value="KAJ8425177.1"/>
    <property type="molecule type" value="Genomic_DNA"/>
</dbReference>
<dbReference type="Proteomes" id="UP001153076">
    <property type="component" value="Unassembled WGS sequence"/>
</dbReference>
<comment type="caution">
    <text evidence="1">The sequence shown here is derived from an EMBL/GenBank/DDBJ whole genome shotgun (WGS) entry which is preliminary data.</text>
</comment>
<reference evidence="1" key="1">
    <citation type="submission" date="2022-04" db="EMBL/GenBank/DDBJ databases">
        <title>Carnegiea gigantea Genome sequencing and assembly v2.</title>
        <authorList>
            <person name="Copetti D."/>
            <person name="Sanderson M.J."/>
            <person name="Burquez A."/>
            <person name="Wojciechowski M.F."/>
        </authorList>
    </citation>
    <scope>NUCLEOTIDE SEQUENCE</scope>
    <source>
        <strain evidence="1">SGP5-SGP5p</strain>
        <tissue evidence="1">Aerial part</tissue>
    </source>
</reference>
<dbReference type="OrthoDB" id="1152125at2759"/>
<dbReference type="AlphaFoldDB" id="A0A9Q1JHA3"/>
<evidence type="ECO:0000313" key="2">
    <source>
        <dbReference type="Proteomes" id="UP001153076"/>
    </source>
</evidence>
<name>A0A9Q1JHA3_9CARY</name>
<protein>
    <submittedName>
        <fullName evidence="1">Uncharacterized protein</fullName>
    </submittedName>
</protein>
<proteinExistence type="predicted"/>
<accession>A0A9Q1JHA3</accession>
<gene>
    <name evidence="1" type="ORF">Cgig2_003245</name>
</gene>